<proteinExistence type="predicted"/>
<evidence type="ECO:0000313" key="4">
    <source>
        <dbReference type="Proteomes" id="UP001306950"/>
    </source>
</evidence>
<keyword evidence="4" id="KW-1185">Reference proteome</keyword>
<accession>A0ABU7VQ35</accession>
<evidence type="ECO:0000256" key="1">
    <source>
        <dbReference type="SAM" id="MobiDB-lite"/>
    </source>
</evidence>
<feature type="region of interest" description="Disordered" evidence="1">
    <location>
        <begin position="120"/>
        <end position="156"/>
    </location>
</feature>
<dbReference type="InterPro" id="IPR024623">
    <property type="entry name" value="YtxH"/>
</dbReference>
<feature type="compositionally biased region" description="Acidic residues" evidence="1">
    <location>
        <begin position="128"/>
        <end position="146"/>
    </location>
</feature>
<keyword evidence="2" id="KW-1133">Transmembrane helix</keyword>
<evidence type="ECO:0000313" key="3">
    <source>
        <dbReference type="EMBL" id="MEF2965580.1"/>
    </source>
</evidence>
<sequence length="156" mass="16291">MGKGNKGWIWGAAIGTIVGSVTALLLAPKAGKELRKDIAEGARQVGEKTQEVAGKVSEQGSQLASKVKETAESLVTEYQAWRTAKGNAEQDDKDVLVSAASDEEDTIPEETAVIGVAEDEAYATAEADAADEAEESLEPSAEDEAAAADIEPEQKS</sequence>
<protein>
    <submittedName>
        <fullName evidence="3">YtxH domain-containing protein</fullName>
    </submittedName>
</protein>
<dbReference type="InterPro" id="IPR052928">
    <property type="entry name" value="Desiccation-related_membrane"/>
</dbReference>
<dbReference type="RefSeq" id="WP_331845804.1">
    <property type="nucleotide sequence ID" value="NZ_JAZHPZ010000002.1"/>
</dbReference>
<comment type="caution">
    <text evidence="3">The sequence shown here is derived from an EMBL/GenBank/DDBJ whole genome shotgun (WGS) entry which is preliminary data.</text>
</comment>
<dbReference type="Pfam" id="PF12732">
    <property type="entry name" value="YtxH"/>
    <property type="match status" value="1"/>
</dbReference>
<feature type="transmembrane region" description="Helical" evidence="2">
    <location>
        <begin position="7"/>
        <end position="27"/>
    </location>
</feature>
<name>A0ABU7VQ35_9BACL</name>
<organism evidence="3 4">
    <name type="scientific">Paenibacillus haidiansis</name>
    <dbReference type="NCBI Taxonomy" id="1574488"/>
    <lineage>
        <taxon>Bacteria</taxon>
        <taxon>Bacillati</taxon>
        <taxon>Bacillota</taxon>
        <taxon>Bacilli</taxon>
        <taxon>Bacillales</taxon>
        <taxon>Paenibacillaceae</taxon>
        <taxon>Paenibacillus</taxon>
    </lineage>
</organism>
<dbReference type="PANTHER" id="PTHR35792:SF2">
    <property type="entry name" value="GENERAL STRESS PROTEIN"/>
    <property type="match status" value="1"/>
</dbReference>
<dbReference type="EMBL" id="JAZHPZ010000002">
    <property type="protein sequence ID" value="MEF2965580.1"/>
    <property type="molecule type" value="Genomic_DNA"/>
</dbReference>
<keyword evidence="2" id="KW-0812">Transmembrane</keyword>
<gene>
    <name evidence="3" type="ORF">V3851_07020</name>
</gene>
<keyword evidence="2" id="KW-0472">Membrane</keyword>
<evidence type="ECO:0000256" key="2">
    <source>
        <dbReference type="SAM" id="Phobius"/>
    </source>
</evidence>
<dbReference type="PANTHER" id="PTHR35792">
    <property type="entry name" value="GENERAL STRESS PROTEIN"/>
    <property type="match status" value="1"/>
</dbReference>
<reference evidence="3 4" key="1">
    <citation type="submission" date="2024-02" db="EMBL/GenBank/DDBJ databases">
        <title>A nitrogen-fixing paenibacillus bacterium.</title>
        <authorList>
            <person name="Zhang W.L."/>
            <person name="Chen S.F."/>
        </authorList>
    </citation>
    <scope>NUCLEOTIDE SEQUENCE [LARGE SCALE GENOMIC DNA]</scope>
    <source>
        <strain evidence="3 4">M1</strain>
    </source>
</reference>
<dbReference type="Proteomes" id="UP001306950">
    <property type="component" value="Unassembled WGS sequence"/>
</dbReference>